<protein>
    <submittedName>
        <fullName evidence="1">DUF1702 family protein</fullName>
    </submittedName>
</protein>
<accession>A0A646KQY1</accession>
<organism evidence="1 2">
    <name type="scientific">Streptomyces jumonjinensis</name>
    <dbReference type="NCBI Taxonomy" id="1945"/>
    <lineage>
        <taxon>Bacteria</taxon>
        <taxon>Bacillati</taxon>
        <taxon>Actinomycetota</taxon>
        <taxon>Actinomycetes</taxon>
        <taxon>Kitasatosporales</taxon>
        <taxon>Streptomycetaceae</taxon>
        <taxon>Streptomyces</taxon>
    </lineage>
</organism>
<dbReference type="Pfam" id="PF08012">
    <property type="entry name" value="DUF1702"/>
    <property type="match status" value="1"/>
</dbReference>
<dbReference type="EMBL" id="VCLA01000192">
    <property type="protein sequence ID" value="MQT04734.1"/>
    <property type="molecule type" value="Genomic_DNA"/>
</dbReference>
<sequence length="326" mass="35873">MGSLRRLVMAPSLRDVSFAGRGFAVPETAATRQLESIPQAMVTGFEWGIDARDLWEIERRLSLVDPEVQGFSYEGATMAFVIRDAMGPGRGRRTRELLTGAGRRHIFLNYIGIGFAMARLPRVLWKKVMPELDGEDFYPPMSWLAVDGYGFDRAYFDTDRYVRDQRLDTPYGWDGHSGYFRRAVDQGIGRALWFIDGARADHVAAAVNAFAVERRPDLWAGVGLAATFAGCSTAADLAALRESAGDLRGHVAQGSVFAAKARHFSGAVPEHTRTALHALASISVETAALLADDCAPPAEREGEIPTYELWRRAVRGKLPANAFEHS</sequence>
<dbReference type="AlphaFoldDB" id="A0A646KQY1"/>
<dbReference type="InterPro" id="IPR012964">
    <property type="entry name" value="DUF1702"/>
</dbReference>
<keyword evidence="2" id="KW-1185">Reference proteome</keyword>
<dbReference type="OrthoDB" id="2530105at2"/>
<dbReference type="Proteomes" id="UP000419138">
    <property type="component" value="Unassembled WGS sequence"/>
</dbReference>
<name>A0A646KQY1_STRJU</name>
<evidence type="ECO:0000313" key="1">
    <source>
        <dbReference type="EMBL" id="MQT04734.1"/>
    </source>
</evidence>
<comment type="caution">
    <text evidence="1">The sequence shown here is derived from an EMBL/GenBank/DDBJ whole genome shotgun (WGS) entry which is preliminary data.</text>
</comment>
<evidence type="ECO:0000313" key="2">
    <source>
        <dbReference type="Proteomes" id="UP000419138"/>
    </source>
</evidence>
<gene>
    <name evidence="1" type="ORF">FF041_32655</name>
</gene>
<reference evidence="1 2" key="1">
    <citation type="submission" date="2019-05" db="EMBL/GenBank/DDBJ databases">
        <title>Comparative genomics and metabolomics analyses of clavulanic acid producing Streptomyces species provides insight into specialized metabolism and evolution of beta-lactam biosynthetic gene clusters.</title>
        <authorList>
            <person name="Moore M.A."/>
            <person name="Cruz-Morales P."/>
            <person name="Barona Gomez F."/>
            <person name="Kapil T."/>
        </authorList>
    </citation>
    <scope>NUCLEOTIDE SEQUENCE [LARGE SCALE GENOMIC DNA]</scope>
    <source>
        <strain evidence="1 2">NRRL 5741</strain>
    </source>
</reference>
<proteinExistence type="predicted"/>